<feature type="repeat" description="PPR" evidence="2">
    <location>
        <begin position="180"/>
        <end position="210"/>
    </location>
</feature>
<dbReference type="Pfam" id="PF13041">
    <property type="entry name" value="PPR_2"/>
    <property type="match status" value="1"/>
</dbReference>
<dbReference type="PANTHER" id="PTHR47926:SF436">
    <property type="entry name" value="PENTATRICOPEPTIDE REPEAT-CONTAINING PROTEIN ELI1, CHLOROPLASTIC-LIKE ISOFORM X2"/>
    <property type="match status" value="1"/>
</dbReference>
<dbReference type="PROSITE" id="PS51375">
    <property type="entry name" value="PPR"/>
    <property type="match status" value="4"/>
</dbReference>
<proteinExistence type="predicted"/>
<evidence type="ECO:0000313" key="4">
    <source>
        <dbReference type="Proteomes" id="UP001634007"/>
    </source>
</evidence>
<dbReference type="Pfam" id="PF20431">
    <property type="entry name" value="E_motif"/>
    <property type="match status" value="1"/>
</dbReference>
<feature type="repeat" description="PPR" evidence="2">
    <location>
        <begin position="211"/>
        <end position="245"/>
    </location>
</feature>
<name>A0ABD3L0I5_EUCGL</name>
<reference evidence="3 4" key="1">
    <citation type="submission" date="2024-11" db="EMBL/GenBank/DDBJ databases">
        <title>Chromosome-level genome assembly of Eucalyptus globulus Labill. provides insights into its genome evolution.</title>
        <authorList>
            <person name="Li X."/>
        </authorList>
    </citation>
    <scope>NUCLEOTIDE SEQUENCE [LARGE SCALE GENOMIC DNA]</scope>
    <source>
        <strain evidence="3">CL2024</strain>
        <tissue evidence="3">Fresh tender leaves</tissue>
    </source>
</reference>
<dbReference type="EMBL" id="JBJKBG010000003">
    <property type="protein sequence ID" value="KAL3745123.1"/>
    <property type="molecule type" value="Genomic_DNA"/>
</dbReference>
<organism evidence="3 4">
    <name type="scientific">Eucalyptus globulus</name>
    <name type="common">Tasmanian blue gum</name>
    <dbReference type="NCBI Taxonomy" id="34317"/>
    <lineage>
        <taxon>Eukaryota</taxon>
        <taxon>Viridiplantae</taxon>
        <taxon>Streptophyta</taxon>
        <taxon>Embryophyta</taxon>
        <taxon>Tracheophyta</taxon>
        <taxon>Spermatophyta</taxon>
        <taxon>Magnoliopsida</taxon>
        <taxon>eudicotyledons</taxon>
        <taxon>Gunneridae</taxon>
        <taxon>Pentapetalae</taxon>
        <taxon>rosids</taxon>
        <taxon>malvids</taxon>
        <taxon>Myrtales</taxon>
        <taxon>Myrtaceae</taxon>
        <taxon>Myrtoideae</taxon>
        <taxon>Eucalypteae</taxon>
        <taxon>Eucalyptus</taxon>
    </lineage>
</organism>
<evidence type="ECO:0000256" key="2">
    <source>
        <dbReference type="PROSITE-ProRule" id="PRU00708"/>
    </source>
</evidence>
<dbReference type="Gene3D" id="1.25.40.10">
    <property type="entry name" value="Tetratricopeptide repeat domain"/>
    <property type="match status" value="4"/>
</dbReference>
<dbReference type="FunFam" id="1.25.40.10:FF:000090">
    <property type="entry name" value="Pentatricopeptide repeat-containing protein, chloroplastic"/>
    <property type="match status" value="1"/>
</dbReference>
<dbReference type="FunFam" id="1.25.40.10:FF:000348">
    <property type="entry name" value="Pentatricopeptide repeat-containing protein chloroplastic"/>
    <property type="match status" value="1"/>
</dbReference>
<dbReference type="InterPro" id="IPR002885">
    <property type="entry name" value="PPR_rpt"/>
</dbReference>
<feature type="repeat" description="PPR" evidence="2">
    <location>
        <begin position="312"/>
        <end position="346"/>
    </location>
</feature>
<keyword evidence="4" id="KW-1185">Reference proteome</keyword>
<dbReference type="InterPro" id="IPR011990">
    <property type="entry name" value="TPR-like_helical_dom_sf"/>
</dbReference>
<comment type="caution">
    <text evidence="3">The sequence shown here is derived from an EMBL/GenBank/DDBJ whole genome shotgun (WGS) entry which is preliminary data.</text>
</comment>
<dbReference type="Pfam" id="PF01535">
    <property type="entry name" value="PPR"/>
    <property type="match status" value="6"/>
</dbReference>
<accession>A0ABD3L0I5</accession>
<protein>
    <recommendedName>
        <fullName evidence="5">Pentatricopeptide repeat-containing protein</fullName>
    </recommendedName>
</protein>
<dbReference type="InterPro" id="IPR046848">
    <property type="entry name" value="E_motif"/>
</dbReference>
<evidence type="ECO:0000313" key="3">
    <source>
        <dbReference type="EMBL" id="KAL3745123.1"/>
    </source>
</evidence>
<evidence type="ECO:0008006" key="5">
    <source>
        <dbReference type="Google" id="ProtNLM"/>
    </source>
</evidence>
<dbReference type="NCBIfam" id="TIGR00756">
    <property type="entry name" value="PPR"/>
    <property type="match status" value="4"/>
</dbReference>
<dbReference type="PANTHER" id="PTHR47926">
    <property type="entry name" value="PENTATRICOPEPTIDE REPEAT-CONTAINING PROTEIN"/>
    <property type="match status" value="1"/>
</dbReference>
<dbReference type="Proteomes" id="UP001634007">
    <property type="component" value="Unassembled WGS sequence"/>
</dbReference>
<keyword evidence="1" id="KW-0677">Repeat</keyword>
<sequence length="534" mass="58581">MTQKAITASQAATLTSVARKCTTLTQLKQLHAHILKLHRPERNPSAIGPLLSVAATSGDPCFFSYACSIFEHLRCRNTFMYNTMIRGHVQSGSPVAAVSLYSAMLGSGVEGNNYTFPPLIKACIFLGPDSKSIGLLAHAHVVKFGYHVDPFVVSALIEFYSSVCDLGNARKLFDGTTVRDVVTWTALVDGYGKAGDLENARLLFDEMPERNVISWSAMMAAYSRVSDFKEVLSLFRQMQEVGIEPNESVLVSVLTACAHLGAVTQGIWVHSYAKRVNFISNRILATALVDMYSRCGLVDLALSVFHNISDKDAEAWNAMIAGVALNGEAVKSLELFKKMIAHGTQPTESTFVALLTACTHAKMTKEGLRLFEEMGNVHGVRPKSEHFACIVDVLARSGMVEEAENFMEEKMGGLGGADANVWGALLHACRVYGNVELGNRIWKKLTDMGITDSGTHVLSYNIYKEAGWENQANHLRKLISDAQMKKLPGCSVIEVNGIVIEFRAGDFCHPQALEMCKLLNSFLRIINLEELYIG</sequence>
<feature type="repeat" description="PPR" evidence="2">
    <location>
        <begin position="77"/>
        <end position="111"/>
    </location>
</feature>
<gene>
    <name evidence="3" type="ORF">ACJRO7_014261</name>
</gene>
<evidence type="ECO:0000256" key="1">
    <source>
        <dbReference type="ARBA" id="ARBA00022737"/>
    </source>
</evidence>
<dbReference type="InterPro" id="IPR046960">
    <property type="entry name" value="PPR_At4g14850-like_plant"/>
</dbReference>
<dbReference type="AlphaFoldDB" id="A0ABD3L0I5"/>